<organism evidence="1 2">
    <name type="scientific">Fusarium venenatum</name>
    <dbReference type="NCBI Taxonomy" id="56646"/>
    <lineage>
        <taxon>Eukaryota</taxon>
        <taxon>Fungi</taxon>
        <taxon>Dikarya</taxon>
        <taxon>Ascomycota</taxon>
        <taxon>Pezizomycotina</taxon>
        <taxon>Sordariomycetes</taxon>
        <taxon>Hypocreomycetidae</taxon>
        <taxon>Hypocreales</taxon>
        <taxon>Nectriaceae</taxon>
        <taxon>Fusarium</taxon>
    </lineage>
</organism>
<accession>A0A2L2TF88</accession>
<dbReference type="AlphaFoldDB" id="A0A2L2TF88"/>
<keyword evidence="2" id="KW-1185">Reference proteome</keyword>
<protein>
    <submittedName>
        <fullName evidence="1">Uncharacterized protein</fullName>
    </submittedName>
</protein>
<dbReference type="Proteomes" id="UP000245910">
    <property type="component" value="Chromosome IIII"/>
</dbReference>
<proteinExistence type="predicted"/>
<dbReference type="EMBL" id="LN649232">
    <property type="protein sequence ID" value="CEI38997.1"/>
    <property type="molecule type" value="Genomic_DNA"/>
</dbReference>
<sequence length="65" mass="7226">MVNPVRLARIAESSSELALSDTQIKNLKLICFTPIPGLQQPQILYNPPAITTAKSNDDHILRIEQ</sequence>
<evidence type="ECO:0000313" key="1">
    <source>
        <dbReference type="EMBL" id="CEI38997.1"/>
    </source>
</evidence>
<reference evidence="2" key="1">
    <citation type="submission" date="2014-10" db="EMBL/GenBank/DDBJ databases">
        <authorList>
            <person name="King R."/>
        </authorList>
    </citation>
    <scope>NUCLEOTIDE SEQUENCE [LARGE SCALE GENOMIC DNA]</scope>
    <source>
        <strain evidence="2">A3/5</strain>
    </source>
</reference>
<evidence type="ECO:0000313" key="2">
    <source>
        <dbReference type="Proteomes" id="UP000245910"/>
    </source>
</evidence>
<name>A0A2L2TF88_9HYPO</name>